<dbReference type="EMBL" id="CP076361">
    <property type="protein sequence ID" value="QWK89911.1"/>
    <property type="molecule type" value="Genomic_DNA"/>
</dbReference>
<dbReference type="InterPro" id="IPR004358">
    <property type="entry name" value="Sig_transdc_His_kin-like_C"/>
</dbReference>
<keyword evidence="5" id="KW-0808">Transferase</keyword>
<evidence type="ECO:0000313" key="11">
    <source>
        <dbReference type="EMBL" id="QWK89911.1"/>
    </source>
</evidence>
<dbReference type="AlphaFoldDB" id="A0A975P6W0"/>
<sequence>MTARSIRLRLLLAGAAAIGLALALAAGGLALLFDRHVERVAVADLDSRFLALAAAIEPDANGKPVLRSTPIDPLYMQPLSGHYWQIRLGDQVQRTRSLWDYTLPLPETPPAPGTATVLTLPGPRGEALLVLDRSLRFGTRPEAPLLRLTLATDRAELAAARQAFLAELLPYLALLGSALIAASAVQIGVGLRPLAATRARVADLAAGRRRRMGADLPEEVMPLAAEIDGLLEARAAELARARARAGDLAHGLKTPLQALEGDADRLRQRGEGEIATSIATIVTAMRRHVERELTRARLLTDPRHAETAVMPVLRKVVAVLQRTPQGEDTEWVLSGAEDLRARIDAADLTELLGALLENALRHATERVTVQASSGAEELCLSIRDDGPGAPPDLLHLLTQRGLRLDEAGHGIGLAIVADIAEAAGGRIELANADPGFEARVWLPLVA</sequence>
<evidence type="ECO:0000256" key="8">
    <source>
        <dbReference type="ARBA" id="ARBA00022989"/>
    </source>
</evidence>
<comment type="catalytic activity">
    <reaction evidence="1">
        <text>ATP + protein L-histidine = ADP + protein N-phospho-L-histidine.</text>
        <dbReference type="EC" id="2.7.13.3"/>
    </reaction>
</comment>
<comment type="subcellular location">
    <subcellularLocation>
        <location evidence="2">Membrane</location>
    </subcellularLocation>
</comment>
<evidence type="ECO:0000256" key="1">
    <source>
        <dbReference type="ARBA" id="ARBA00000085"/>
    </source>
</evidence>
<organism evidence="11 12">
    <name type="scientific">Gemmobacter fulvus</name>
    <dbReference type="NCBI Taxonomy" id="2840474"/>
    <lineage>
        <taxon>Bacteria</taxon>
        <taxon>Pseudomonadati</taxon>
        <taxon>Pseudomonadota</taxon>
        <taxon>Alphaproteobacteria</taxon>
        <taxon>Rhodobacterales</taxon>
        <taxon>Paracoccaceae</taxon>
        <taxon>Gemmobacter</taxon>
    </lineage>
</organism>
<protein>
    <recommendedName>
        <fullName evidence="3">histidine kinase</fullName>
        <ecNumber evidence="3">2.7.13.3</ecNumber>
    </recommendedName>
</protein>
<evidence type="ECO:0000256" key="9">
    <source>
        <dbReference type="ARBA" id="ARBA00023136"/>
    </source>
</evidence>
<dbReference type="KEGG" id="gfu:KM031_13890"/>
<dbReference type="InterPro" id="IPR003594">
    <property type="entry name" value="HATPase_dom"/>
</dbReference>
<dbReference type="SMART" id="SM00387">
    <property type="entry name" value="HATPase_c"/>
    <property type="match status" value="1"/>
</dbReference>
<dbReference type="PANTHER" id="PTHR45436:SF5">
    <property type="entry name" value="SENSOR HISTIDINE KINASE TRCS"/>
    <property type="match status" value="1"/>
</dbReference>
<keyword evidence="8" id="KW-1133">Transmembrane helix</keyword>
<dbReference type="PROSITE" id="PS50109">
    <property type="entry name" value="HIS_KIN"/>
    <property type="match status" value="1"/>
</dbReference>
<evidence type="ECO:0000256" key="2">
    <source>
        <dbReference type="ARBA" id="ARBA00004370"/>
    </source>
</evidence>
<evidence type="ECO:0000256" key="5">
    <source>
        <dbReference type="ARBA" id="ARBA00022679"/>
    </source>
</evidence>
<keyword evidence="6" id="KW-0812">Transmembrane</keyword>
<feature type="domain" description="Histidine kinase" evidence="10">
    <location>
        <begin position="247"/>
        <end position="446"/>
    </location>
</feature>
<dbReference type="GO" id="GO:0000160">
    <property type="term" value="P:phosphorelay signal transduction system"/>
    <property type="evidence" value="ECO:0007669"/>
    <property type="project" value="TreeGrafter"/>
</dbReference>
<dbReference type="RefSeq" id="WP_215506908.1">
    <property type="nucleotide sequence ID" value="NZ_CP076361.1"/>
</dbReference>
<dbReference type="SUPFAM" id="SSF55874">
    <property type="entry name" value="ATPase domain of HSP90 chaperone/DNA topoisomerase II/histidine kinase"/>
    <property type="match status" value="1"/>
</dbReference>
<accession>A0A975P6W0</accession>
<keyword evidence="12" id="KW-1185">Reference proteome</keyword>
<keyword evidence="4" id="KW-0597">Phosphoprotein</keyword>
<name>A0A975P6W0_9RHOB</name>
<dbReference type="InterPro" id="IPR005467">
    <property type="entry name" value="His_kinase_dom"/>
</dbReference>
<evidence type="ECO:0000256" key="7">
    <source>
        <dbReference type="ARBA" id="ARBA00022777"/>
    </source>
</evidence>
<dbReference type="EC" id="2.7.13.3" evidence="3"/>
<dbReference type="GO" id="GO:0004673">
    <property type="term" value="F:protein histidine kinase activity"/>
    <property type="evidence" value="ECO:0007669"/>
    <property type="project" value="UniProtKB-EC"/>
</dbReference>
<reference evidence="11" key="1">
    <citation type="submission" date="2021-06" db="EMBL/GenBank/DDBJ databases">
        <title>Direct submission.</title>
        <authorList>
            <person name="Lee C.-S."/>
            <person name="Jin L."/>
        </authorList>
    </citation>
    <scope>NUCLEOTIDE SEQUENCE</scope>
    <source>
        <strain evidence="11">Con5</strain>
    </source>
</reference>
<evidence type="ECO:0000256" key="6">
    <source>
        <dbReference type="ARBA" id="ARBA00022692"/>
    </source>
</evidence>
<dbReference type="PRINTS" id="PR00344">
    <property type="entry name" value="BCTRLSENSOR"/>
</dbReference>
<dbReference type="GO" id="GO:0005886">
    <property type="term" value="C:plasma membrane"/>
    <property type="evidence" value="ECO:0007669"/>
    <property type="project" value="TreeGrafter"/>
</dbReference>
<evidence type="ECO:0000259" key="10">
    <source>
        <dbReference type="PROSITE" id="PS50109"/>
    </source>
</evidence>
<dbReference type="Proteomes" id="UP000679352">
    <property type="component" value="Chromosome"/>
</dbReference>
<keyword evidence="7 11" id="KW-0418">Kinase</keyword>
<evidence type="ECO:0000256" key="3">
    <source>
        <dbReference type="ARBA" id="ARBA00012438"/>
    </source>
</evidence>
<gene>
    <name evidence="11" type="ORF">KM031_13890</name>
</gene>
<dbReference type="InterPro" id="IPR036890">
    <property type="entry name" value="HATPase_C_sf"/>
</dbReference>
<evidence type="ECO:0000313" key="12">
    <source>
        <dbReference type="Proteomes" id="UP000679352"/>
    </source>
</evidence>
<proteinExistence type="predicted"/>
<dbReference type="Gene3D" id="3.30.565.10">
    <property type="entry name" value="Histidine kinase-like ATPase, C-terminal domain"/>
    <property type="match status" value="1"/>
</dbReference>
<dbReference type="PANTHER" id="PTHR45436">
    <property type="entry name" value="SENSOR HISTIDINE KINASE YKOH"/>
    <property type="match status" value="1"/>
</dbReference>
<evidence type="ECO:0000256" key="4">
    <source>
        <dbReference type="ARBA" id="ARBA00022553"/>
    </source>
</evidence>
<dbReference type="Pfam" id="PF02518">
    <property type="entry name" value="HATPase_c"/>
    <property type="match status" value="1"/>
</dbReference>
<dbReference type="InterPro" id="IPR050428">
    <property type="entry name" value="TCS_sensor_his_kinase"/>
</dbReference>
<keyword evidence="9" id="KW-0472">Membrane</keyword>